<evidence type="ECO:0000313" key="6">
    <source>
        <dbReference type="EMBL" id="VAI52677.1"/>
    </source>
</evidence>
<dbReference type="GO" id="GO:0003677">
    <property type="term" value="F:DNA binding"/>
    <property type="evidence" value="ECO:0007669"/>
    <property type="project" value="UniProtKB-KW"/>
</dbReference>
<sequence>MNSGIDYFSFLPVKEMSNEYFQVNYTKSKLKDSDYNTLKVRLANSDLHANCRIMLGTDKRATVTTNWSEFRRLSKIHEVDFCTFRFKVTTKQRLVLIVHCL</sequence>
<dbReference type="AlphaFoldDB" id="A0A9R0YD12"/>
<protein>
    <recommendedName>
        <fullName evidence="8">TF-B3 domain-containing protein</fullName>
    </recommendedName>
</protein>
<proteinExistence type="predicted"/>
<keyword evidence="4" id="KW-0804">Transcription</keyword>
<keyword evidence="7" id="KW-1185">Reference proteome</keyword>
<dbReference type="Gramene" id="TRITD6Bv1G003910.1">
    <property type="protein sequence ID" value="TRITD6Bv1G003910.1"/>
    <property type="gene ID" value="TRITD6Bv1G003910"/>
</dbReference>
<evidence type="ECO:0000256" key="4">
    <source>
        <dbReference type="ARBA" id="ARBA00023163"/>
    </source>
</evidence>
<evidence type="ECO:0000313" key="7">
    <source>
        <dbReference type="Proteomes" id="UP000324705"/>
    </source>
</evidence>
<dbReference type="Proteomes" id="UP000324705">
    <property type="component" value="Chromosome 6B"/>
</dbReference>
<evidence type="ECO:0000256" key="1">
    <source>
        <dbReference type="ARBA" id="ARBA00004123"/>
    </source>
</evidence>
<keyword evidence="2" id="KW-0805">Transcription regulation</keyword>
<dbReference type="OMA" id="HANCRIM"/>
<keyword evidence="3" id="KW-0238">DNA-binding</keyword>
<dbReference type="Gene3D" id="2.40.330.10">
    <property type="entry name" value="DNA-binding pseudobarrel domain"/>
    <property type="match status" value="1"/>
</dbReference>
<dbReference type="GO" id="GO:0005634">
    <property type="term" value="C:nucleus"/>
    <property type="evidence" value="ECO:0007669"/>
    <property type="project" value="UniProtKB-SubCell"/>
</dbReference>
<comment type="subcellular location">
    <subcellularLocation>
        <location evidence="1">Nucleus</location>
    </subcellularLocation>
</comment>
<evidence type="ECO:0000256" key="3">
    <source>
        <dbReference type="ARBA" id="ARBA00023125"/>
    </source>
</evidence>
<evidence type="ECO:0000256" key="2">
    <source>
        <dbReference type="ARBA" id="ARBA00023015"/>
    </source>
</evidence>
<dbReference type="EMBL" id="LT934122">
    <property type="protein sequence ID" value="VAI52677.1"/>
    <property type="molecule type" value="Genomic_DNA"/>
</dbReference>
<evidence type="ECO:0008006" key="8">
    <source>
        <dbReference type="Google" id="ProtNLM"/>
    </source>
</evidence>
<name>A0A9R0YD12_TRITD</name>
<dbReference type="InterPro" id="IPR015300">
    <property type="entry name" value="DNA-bd_pseudobarrel_sf"/>
</dbReference>
<reference evidence="6 7" key="1">
    <citation type="submission" date="2017-09" db="EMBL/GenBank/DDBJ databases">
        <authorList>
            <consortium name="International Durum Wheat Genome Sequencing Consortium (IDWGSC)"/>
            <person name="Milanesi L."/>
        </authorList>
    </citation>
    <scope>NUCLEOTIDE SEQUENCE [LARGE SCALE GENOMIC DNA]</scope>
    <source>
        <strain evidence="7">cv. Svevo</strain>
    </source>
</reference>
<evidence type="ECO:0000256" key="5">
    <source>
        <dbReference type="ARBA" id="ARBA00023242"/>
    </source>
</evidence>
<organism evidence="6 7">
    <name type="scientific">Triticum turgidum subsp. durum</name>
    <name type="common">Durum wheat</name>
    <name type="synonym">Triticum durum</name>
    <dbReference type="NCBI Taxonomy" id="4567"/>
    <lineage>
        <taxon>Eukaryota</taxon>
        <taxon>Viridiplantae</taxon>
        <taxon>Streptophyta</taxon>
        <taxon>Embryophyta</taxon>
        <taxon>Tracheophyta</taxon>
        <taxon>Spermatophyta</taxon>
        <taxon>Magnoliopsida</taxon>
        <taxon>Liliopsida</taxon>
        <taxon>Poales</taxon>
        <taxon>Poaceae</taxon>
        <taxon>BOP clade</taxon>
        <taxon>Pooideae</taxon>
        <taxon>Triticodae</taxon>
        <taxon>Triticeae</taxon>
        <taxon>Triticinae</taxon>
        <taxon>Triticum</taxon>
    </lineage>
</organism>
<accession>A0A9R0YD12</accession>
<keyword evidence="5" id="KW-0539">Nucleus</keyword>
<gene>
    <name evidence="6" type="ORF">TRITD_6Bv1G003910</name>
</gene>